<evidence type="ECO:0000313" key="1">
    <source>
        <dbReference type="EMBL" id="BBF81799.1"/>
    </source>
</evidence>
<proteinExistence type="predicted"/>
<reference evidence="2" key="1">
    <citation type="journal article" date="2017" name="Biotechnol. Biofuels">
        <title>Evaluation of environmental bacterial communities as a factor affecting the growth of duckweed Lemna minor.</title>
        <authorList>
            <person name="Ishizawa H."/>
            <person name="Kuroda M."/>
            <person name="Morikawa M."/>
            <person name="Ike M."/>
        </authorList>
    </citation>
    <scope>NUCLEOTIDE SEQUENCE [LARGE SCALE GENOMIC DNA]</scope>
    <source>
        <strain evidence="2">M6</strain>
    </source>
</reference>
<dbReference type="RefSeq" id="WP_126423386.1">
    <property type="nucleotide sequence ID" value="NZ_AP018828.1"/>
</dbReference>
<name>A0A3G9GB77_9CAUL</name>
<organism evidence="1 2">
    <name type="scientific">Asticcacaulis excentricus</name>
    <dbReference type="NCBI Taxonomy" id="78587"/>
    <lineage>
        <taxon>Bacteria</taxon>
        <taxon>Pseudomonadati</taxon>
        <taxon>Pseudomonadota</taxon>
        <taxon>Alphaproteobacteria</taxon>
        <taxon>Caulobacterales</taxon>
        <taxon>Caulobacteraceae</taxon>
        <taxon>Asticcacaulis</taxon>
    </lineage>
</organism>
<dbReference type="AlphaFoldDB" id="A0A3G9GB77"/>
<evidence type="ECO:0000313" key="2">
    <source>
        <dbReference type="Proteomes" id="UP000278756"/>
    </source>
</evidence>
<accession>A0A3G9GB77</accession>
<dbReference type="Proteomes" id="UP000278756">
    <property type="component" value="Chromosome 2"/>
</dbReference>
<gene>
    <name evidence="1" type="ORF">EM6_2407</name>
</gene>
<dbReference type="OrthoDB" id="7605429at2"/>
<reference evidence="2" key="2">
    <citation type="journal article" date="2017" name="Plant Physiol. Biochem.">
        <title>Differential oxidative and antioxidative response of duckweed Lemna minor toward plant growth promoting/inhibiting bacteria.</title>
        <authorList>
            <person name="Ishizawa H."/>
            <person name="Kuroda M."/>
            <person name="Morikawa M."/>
            <person name="Ike M."/>
        </authorList>
    </citation>
    <scope>NUCLEOTIDE SEQUENCE [LARGE SCALE GENOMIC DNA]</scope>
    <source>
        <strain evidence="2">M6</strain>
    </source>
</reference>
<protein>
    <submittedName>
        <fullName evidence="1">Uncharacterized protein</fullName>
    </submittedName>
</protein>
<sequence>MTSQATTGSGSERYTQHGLRPLVNFLQQARTHYLEQYRSFIENHRMAGNAGEPEVLLEAEDAALFDGLLVADYLITDADPRVVRFEPSRMLSFKPITVTITGMDIVIERLRWDDVVVLSDVALPSKADLQVWFEDWTTPREGEDEHREALANVLHSVRFEDGQFRIDFGSAPPKAVIDLFLLLNESGAKSVRLV</sequence>
<dbReference type="EMBL" id="AP018828">
    <property type="protein sequence ID" value="BBF81799.1"/>
    <property type="molecule type" value="Genomic_DNA"/>
</dbReference>